<reference evidence="1 2" key="1">
    <citation type="submission" date="2020-01" db="EMBL/GenBank/DDBJ databases">
        <title>Genetics and antimicrobial susceptibilities of Nocardia species isolated from the soil; a comparison with species isolated from humans.</title>
        <authorList>
            <person name="Carrasco G."/>
            <person name="Monzon S."/>
            <person name="Sansegundo M."/>
            <person name="Garcia E."/>
            <person name="Garrido N."/>
            <person name="Medina M.J."/>
            <person name="Villalon P."/>
            <person name="Ramirez-Arocha A.C."/>
            <person name="Jimenez P."/>
            <person name="Cuesta I."/>
            <person name="Valdezate S."/>
        </authorList>
    </citation>
    <scope>NUCLEOTIDE SEQUENCE [LARGE SCALE GENOMIC DNA]</scope>
    <source>
        <strain evidence="1 2">CNM20110626</strain>
    </source>
</reference>
<sequence>DRLDRRADWSADTVDEAESQILQTLERLPVMVNVIRLLADEALLEECDKLGQALYSVTRAAAATVAREPIAFDEHKKQIEHYIASYRAIQAVELDLVAAARTELGATLVRVG</sequence>
<protein>
    <submittedName>
        <fullName evidence="1">Uncharacterized protein</fullName>
    </submittedName>
</protein>
<feature type="non-terminal residue" evidence="1">
    <location>
        <position position="1"/>
    </location>
</feature>
<dbReference type="RefSeq" id="WP_163848577.1">
    <property type="nucleotide sequence ID" value="NZ_JAAGVB010000279.1"/>
</dbReference>
<gene>
    <name evidence="1" type="ORF">GV791_31235</name>
</gene>
<comment type="caution">
    <text evidence="1">The sequence shown here is derived from an EMBL/GenBank/DDBJ whole genome shotgun (WGS) entry which is preliminary data.</text>
</comment>
<dbReference type="AlphaFoldDB" id="A0A6P1CYY4"/>
<organism evidence="1 2">
    <name type="scientific">Nocardia cyriacigeorgica</name>
    <dbReference type="NCBI Taxonomy" id="135487"/>
    <lineage>
        <taxon>Bacteria</taxon>
        <taxon>Bacillati</taxon>
        <taxon>Actinomycetota</taxon>
        <taxon>Actinomycetes</taxon>
        <taxon>Mycobacteriales</taxon>
        <taxon>Nocardiaceae</taxon>
        <taxon>Nocardia</taxon>
    </lineage>
</organism>
<evidence type="ECO:0000313" key="2">
    <source>
        <dbReference type="Proteomes" id="UP000471166"/>
    </source>
</evidence>
<proteinExistence type="predicted"/>
<name>A0A6P1CYY4_9NOCA</name>
<accession>A0A6P1CYY4</accession>
<dbReference type="EMBL" id="JAAGVB010000279">
    <property type="protein sequence ID" value="NEW36992.1"/>
    <property type="molecule type" value="Genomic_DNA"/>
</dbReference>
<dbReference type="Proteomes" id="UP000471166">
    <property type="component" value="Unassembled WGS sequence"/>
</dbReference>
<evidence type="ECO:0000313" key="1">
    <source>
        <dbReference type="EMBL" id="NEW36992.1"/>
    </source>
</evidence>